<comment type="subcellular location">
    <subcellularLocation>
        <location evidence="2">Cell membrane</location>
        <topology evidence="2">Multi-pass membrane protein</topology>
    </subcellularLocation>
</comment>
<comment type="function">
    <text evidence="15">Member of the two-component regulatory system HssS/HssR involved in intracellular heme homeostasis and tempering of staphylococcal virulence. HssS functions as a heme sensor histidine kinase which is autophosphorylated at a histidine residue and transfers its phosphate group to an aspartate residue of HssR. HssR/HssS activates the expression of hrtAB, an efflux pump, in response to extracellular heme, hemin, hemoglobin or blood.</text>
</comment>
<dbReference type="CDD" id="cd00075">
    <property type="entry name" value="HATPase"/>
    <property type="match status" value="1"/>
</dbReference>
<evidence type="ECO:0000259" key="18">
    <source>
        <dbReference type="PROSITE" id="PS50109"/>
    </source>
</evidence>
<dbReference type="GO" id="GO:0005886">
    <property type="term" value="C:plasma membrane"/>
    <property type="evidence" value="ECO:0007669"/>
    <property type="project" value="UniProtKB-SubCell"/>
</dbReference>
<name>A0A433X789_9BACL</name>
<organism evidence="20 21">
    <name type="scientific">Paenibacillus zeisoli</name>
    <dbReference type="NCBI Taxonomy" id="2496267"/>
    <lineage>
        <taxon>Bacteria</taxon>
        <taxon>Bacillati</taxon>
        <taxon>Bacillota</taxon>
        <taxon>Bacilli</taxon>
        <taxon>Bacillales</taxon>
        <taxon>Paenibacillaceae</taxon>
        <taxon>Paenibacillus</taxon>
    </lineage>
</organism>
<proteinExistence type="predicted"/>
<evidence type="ECO:0000256" key="14">
    <source>
        <dbReference type="ARBA" id="ARBA00023136"/>
    </source>
</evidence>
<dbReference type="OrthoDB" id="9813151at2"/>
<dbReference type="InterPro" id="IPR036890">
    <property type="entry name" value="HATPase_C_sf"/>
</dbReference>
<dbReference type="Pfam" id="PF02518">
    <property type="entry name" value="HATPase_c"/>
    <property type="match status" value="1"/>
</dbReference>
<evidence type="ECO:0000256" key="9">
    <source>
        <dbReference type="ARBA" id="ARBA00022777"/>
    </source>
</evidence>
<evidence type="ECO:0000256" key="4">
    <source>
        <dbReference type="ARBA" id="ARBA00022475"/>
    </source>
</evidence>
<dbReference type="EMBL" id="RZNX01000005">
    <property type="protein sequence ID" value="RUT29925.1"/>
    <property type="molecule type" value="Genomic_DNA"/>
</dbReference>
<evidence type="ECO:0000256" key="13">
    <source>
        <dbReference type="ARBA" id="ARBA00023026"/>
    </source>
</evidence>
<dbReference type="InterPro" id="IPR004358">
    <property type="entry name" value="Sig_transdc_His_kin-like_C"/>
</dbReference>
<keyword evidence="10" id="KW-0067">ATP-binding</keyword>
<keyword evidence="13" id="KW-0843">Virulence</keyword>
<accession>A0A433X789</accession>
<dbReference type="Gene3D" id="6.10.340.10">
    <property type="match status" value="1"/>
</dbReference>
<feature type="domain" description="Histidine kinase" evidence="18">
    <location>
        <begin position="127"/>
        <end position="341"/>
    </location>
</feature>
<dbReference type="PROSITE" id="PS50885">
    <property type="entry name" value="HAMP"/>
    <property type="match status" value="1"/>
</dbReference>
<keyword evidence="21" id="KW-1185">Reference proteome</keyword>
<dbReference type="InterPro" id="IPR003594">
    <property type="entry name" value="HATPase_dom"/>
</dbReference>
<evidence type="ECO:0000256" key="5">
    <source>
        <dbReference type="ARBA" id="ARBA00022553"/>
    </source>
</evidence>
<dbReference type="PRINTS" id="PR00344">
    <property type="entry name" value="BCTRLSENSOR"/>
</dbReference>
<dbReference type="GO" id="GO:0000155">
    <property type="term" value="F:phosphorelay sensor kinase activity"/>
    <property type="evidence" value="ECO:0007669"/>
    <property type="project" value="InterPro"/>
</dbReference>
<keyword evidence="5" id="KW-0597">Phosphoprotein</keyword>
<sequence>MRLVFDILLLIVVAFGAASAAYGIKSLYQSRPSSVQEYTEYVIFFGMGIFLFISTFAIISLLLLRKKEIRKINNIIDAMKRVSKGDFSVRLDIEQYEEGYEKVVATINEMVSELGTMETMRQDFISNVSHEIQSPLTSIGGFARALLQEDEVSPETRRHYLAIIESESQRLSKLSDNLLKLTTLESVVPLFEKKHYRLDKQIQRVILSAETQWSDKDLNIELELEETMIKAEEDLMSQVWINLFHNSIKFTKPGGWIKIRMRKLGSQVEVQIADNGIGISPEDLPHIFERFFKADKSRNREAGGSGLGLSLVKKIIDIHGGEITAVSEPGVGTTFKVILNK</sequence>
<comment type="catalytic activity">
    <reaction evidence="1">
        <text>ATP + protein L-histidine = ADP + protein N-phospho-L-histidine.</text>
        <dbReference type="EC" id="2.7.13.3"/>
    </reaction>
</comment>
<dbReference type="AlphaFoldDB" id="A0A433X789"/>
<keyword evidence="6" id="KW-0808">Transferase</keyword>
<keyword evidence="12" id="KW-0902">Two-component regulatory system</keyword>
<reference evidence="20 21" key="1">
    <citation type="submission" date="2018-12" db="EMBL/GenBank/DDBJ databases">
        <authorList>
            <person name="Sun L."/>
            <person name="Chen Z."/>
        </authorList>
    </citation>
    <scope>NUCLEOTIDE SEQUENCE [LARGE SCALE GENOMIC DNA]</scope>
    <source>
        <strain evidence="20 21">3-5-3</strain>
    </source>
</reference>
<dbReference type="InterPro" id="IPR036097">
    <property type="entry name" value="HisK_dim/P_sf"/>
</dbReference>
<dbReference type="Pfam" id="PF00512">
    <property type="entry name" value="HisKA"/>
    <property type="match status" value="1"/>
</dbReference>
<dbReference type="PANTHER" id="PTHR45528">
    <property type="entry name" value="SENSOR HISTIDINE KINASE CPXA"/>
    <property type="match status" value="1"/>
</dbReference>
<dbReference type="InterPro" id="IPR003661">
    <property type="entry name" value="HisK_dim/P_dom"/>
</dbReference>
<evidence type="ECO:0000256" key="1">
    <source>
        <dbReference type="ARBA" id="ARBA00000085"/>
    </source>
</evidence>
<keyword evidence="8" id="KW-0547">Nucleotide-binding</keyword>
<evidence type="ECO:0000256" key="16">
    <source>
        <dbReference type="ARBA" id="ARBA00040841"/>
    </source>
</evidence>
<evidence type="ECO:0000256" key="15">
    <source>
        <dbReference type="ARBA" id="ARBA00037219"/>
    </source>
</evidence>
<feature type="transmembrane region" description="Helical" evidence="17">
    <location>
        <begin position="44"/>
        <end position="64"/>
    </location>
</feature>
<evidence type="ECO:0000313" key="20">
    <source>
        <dbReference type="EMBL" id="RUT29925.1"/>
    </source>
</evidence>
<evidence type="ECO:0000313" key="21">
    <source>
        <dbReference type="Proteomes" id="UP000272464"/>
    </source>
</evidence>
<dbReference type="SMART" id="SM00304">
    <property type="entry name" value="HAMP"/>
    <property type="match status" value="1"/>
</dbReference>
<evidence type="ECO:0000256" key="10">
    <source>
        <dbReference type="ARBA" id="ARBA00022840"/>
    </source>
</evidence>
<keyword evidence="4" id="KW-1003">Cell membrane</keyword>
<dbReference type="SUPFAM" id="SSF47384">
    <property type="entry name" value="Homodimeric domain of signal transducing histidine kinase"/>
    <property type="match status" value="1"/>
</dbReference>
<dbReference type="Proteomes" id="UP000272464">
    <property type="component" value="Unassembled WGS sequence"/>
</dbReference>
<keyword evidence="7 17" id="KW-0812">Transmembrane</keyword>
<comment type="caution">
    <text evidence="20">The sequence shown here is derived from an EMBL/GenBank/DDBJ whole genome shotgun (WGS) entry which is preliminary data.</text>
</comment>
<dbReference type="SMART" id="SM00387">
    <property type="entry name" value="HATPase_c"/>
    <property type="match status" value="1"/>
</dbReference>
<evidence type="ECO:0000256" key="17">
    <source>
        <dbReference type="SAM" id="Phobius"/>
    </source>
</evidence>
<dbReference type="GO" id="GO:0005524">
    <property type="term" value="F:ATP binding"/>
    <property type="evidence" value="ECO:0007669"/>
    <property type="project" value="UniProtKB-KW"/>
</dbReference>
<evidence type="ECO:0000256" key="3">
    <source>
        <dbReference type="ARBA" id="ARBA00012438"/>
    </source>
</evidence>
<dbReference type="PANTHER" id="PTHR45528:SF11">
    <property type="entry name" value="HISTIDINE KINASE"/>
    <property type="match status" value="1"/>
</dbReference>
<dbReference type="FunFam" id="1.10.287.130:FF:000001">
    <property type="entry name" value="Two-component sensor histidine kinase"/>
    <property type="match status" value="1"/>
</dbReference>
<evidence type="ECO:0000256" key="2">
    <source>
        <dbReference type="ARBA" id="ARBA00004651"/>
    </source>
</evidence>
<dbReference type="InterPro" id="IPR003660">
    <property type="entry name" value="HAMP_dom"/>
</dbReference>
<protein>
    <recommendedName>
        <fullName evidence="16">Heme sensor protein HssS</fullName>
        <ecNumber evidence="3">2.7.13.3</ecNumber>
    </recommendedName>
</protein>
<dbReference type="Gene3D" id="1.10.287.130">
    <property type="match status" value="1"/>
</dbReference>
<dbReference type="Gene3D" id="3.30.565.10">
    <property type="entry name" value="Histidine kinase-like ATPase, C-terminal domain"/>
    <property type="match status" value="1"/>
</dbReference>
<keyword evidence="9 20" id="KW-0418">Kinase</keyword>
<evidence type="ECO:0000259" key="19">
    <source>
        <dbReference type="PROSITE" id="PS50885"/>
    </source>
</evidence>
<evidence type="ECO:0000256" key="6">
    <source>
        <dbReference type="ARBA" id="ARBA00022679"/>
    </source>
</evidence>
<feature type="domain" description="HAMP" evidence="19">
    <location>
        <begin position="66"/>
        <end position="119"/>
    </location>
</feature>
<dbReference type="CDD" id="cd00082">
    <property type="entry name" value="HisKA"/>
    <property type="match status" value="1"/>
</dbReference>
<evidence type="ECO:0000256" key="11">
    <source>
        <dbReference type="ARBA" id="ARBA00022989"/>
    </source>
</evidence>
<gene>
    <name evidence="20" type="ORF">EJP77_13600</name>
</gene>
<dbReference type="InterPro" id="IPR005467">
    <property type="entry name" value="His_kinase_dom"/>
</dbReference>
<dbReference type="SUPFAM" id="SSF55874">
    <property type="entry name" value="ATPase domain of HSP90 chaperone/DNA topoisomerase II/histidine kinase"/>
    <property type="match status" value="1"/>
</dbReference>
<evidence type="ECO:0000256" key="8">
    <source>
        <dbReference type="ARBA" id="ARBA00022741"/>
    </source>
</evidence>
<evidence type="ECO:0000256" key="12">
    <source>
        <dbReference type="ARBA" id="ARBA00023012"/>
    </source>
</evidence>
<dbReference type="FunFam" id="3.30.565.10:FF:000006">
    <property type="entry name" value="Sensor histidine kinase WalK"/>
    <property type="match status" value="1"/>
</dbReference>
<dbReference type="PROSITE" id="PS50109">
    <property type="entry name" value="HIS_KIN"/>
    <property type="match status" value="1"/>
</dbReference>
<dbReference type="SMART" id="SM00388">
    <property type="entry name" value="HisKA"/>
    <property type="match status" value="1"/>
</dbReference>
<keyword evidence="11 17" id="KW-1133">Transmembrane helix</keyword>
<keyword evidence="14 17" id="KW-0472">Membrane</keyword>
<dbReference type="EC" id="2.7.13.3" evidence="3"/>
<evidence type="ECO:0000256" key="7">
    <source>
        <dbReference type="ARBA" id="ARBA00022692"/>
    </source>
</evidence>
<dbReference type="InterPro" id="IPR050398">
    <property type="entry name" value="HssS/ArlS-like"/>
</dbReference>